<gene>
    <name evidence="1" type="ORF">F480_10330</name>
</gene>
<dbReference type="AlphaFoldDB" id="A0A179CZI4"/>
<comment type="caution">
    <text evidence="1">The sequence shown here is derived from an EMBL/GenBank/DDBJ whole genome shotgun (WGS) entry which is preliminary data.</text>
</comment>
<evidence type="ECO:0000313" key="1">
    <source>
        <dbReference type="EMBL" id="OAQ14711.1"/>
    </source>
</evidence>
<dbReference type="Gene3D" id="2.160.10.10">
    <property type="entry name" value="Hexapeptide repeat proteins"/>
    <property type="match status" value="1"/>
</dbReference>
<reference evidence="1 2" key="1">
    <citation type="submission" date="2014-01" db="EMBL/GenBank/DDBJ databases">
        <authorList>
            <person name="Zuccon D."/>
        </authorList>
    </citation>
    <scope>NUCLEOTIDE SEQUENCE [LARGE SCALE GENOMIC DNA]</scope>
    <source>
        <strain evidence="1 2">Y31</strain>
    </source>
</reference>
<dbReference type="SUPFAM" id="SSF51161">
    <property type="entry name" value="Trimeric LpxA-like enzymes"/>
    <property type="match status" value="1"/>
</dbReference>
<dbReference type="Proteomes" id="UP000078358">
    <property type="component" value="Unassembled WGS sequence"/>
</dbReference>
<sequence length="183" mass="19696">MEKYSLIESDRSNGKQKLYQIKALKTFTTSNGTKIKEGDLDGFISGEHNLSHEGNCWVANSAEVWDQACVSENAYLGGFSSLSDQVQLYGNAQVIRGEISGNVKIYDNAKVAVKGSIEDEVEIFGNAAVGGKDTWICGSVKIFENAQIGGNSFGKIKISGNAQIYGNAKIEATCDINGNVEIQ</sequence>
<accession>A0A179CZI4</accession>
<evidence type="ECO:0000313" key="2">
    <source>
        <dbReference type="Proteomes" id="UP000078358"/>
    </source>
</evidence>
<protein>
    <submittedName>
        <fullName evidence="1">Uncharacterized protein</fullName>
    </submittedName>
</protein>
<dbReference type="PATRIC" id="fig|1261658.3.peg.2067"/>
<dbReference type="InterPro" id="IPR011004">
    <property type="entry name" value="Trimer_LpxA-like_sf"/>
</dbReference>
<dbReference type="RefSeq" id="WP_064318968.1">
    <property type="nucleotide sequence ID" value="NZ_JACI01000002.1"/>
</dbReference>
<dbReference type="EMBL" id="JACI01000002">
    <property type="protein sequence ID" value="OAQ14711.1"/>
    <property type="molecule type" value="Genomic_DNA"/>
</dbReference>
<name>A0A179CZI4_BIBTR</name>
<proteinExistence type="predicted"/>
<organism evidence="1 2">
    <name type="scientific">Bibersteinia trehalosi Y31</name>
    <dbReference type="NCBI Taxonomy" id="1261658"/>
    <lineage>
        <taxon>Bacteria</taxon>
        <taxon>Pseudomonadati</taxon>
        <taxon>Pseudomonadota</taxon>
        <taxon>Gammaproteobacteria</taxon>
        <taxon>Pasteurellales</taxon>
        <taxon>Pasteurellaceae</taxon>
        <taxon>Bibersteinia</taxon>
    </lineage>
</organism>